<comment type="subcellular location">
    <subcellularLocation>
        <location evidence="1 4">Bacterial flagellum basal body</location>
    </subcellularLocation>
</comment>
<evidence type="ECO:0000256" key="3">
    <source>
        <dbReference type="ARBA" id="ARBA00023143"/>
    </source>
</evidence>
<reference evidence="8 9" key="1">
    <citation type="submission" date="2013-07" db="EMBL/GenBank/DDBJ databases">
        <title>Sulfurimonas hongkongensis AST-10 Genome Sequencing.</title>
        <authorList>
            <person name="Cai L."/>
            <person name="Zhang T."/>
        </authorList>
    </citation>
    <scope>NUCLEOTIDE SEQUENCE [LARGE SCALE GENOMIC DNA]</scope>
    <source>
        <strain evidence="8 9">AST-10</strain>
    </source>
</reference>
<dbReference type="Pfam" id="PF06429">
    <property type="entry name" value="Flg_bbr_C"/>
    <property type="match status" value="1"/>
</dbReference>
<keyword evidence="9" id="KW-1185">Reference proteome</keyword>
<organism evidence="8 9">
    <name type="scientific">Sulfurimonas hongkongensis</name>
    <dbReference type="NCBI Taxonomy" id="1172190"/>
    <lineage>
        <taxon>Bacteria</taxon>
        <taxon>Pseudomonadati</taxon>
        <taxon>Campylobacterota</taxon>
        <taxon>Epsilonproteobacteria</taxon>
        <taxon>Campylobacterales</taxon>
        <taxon>Sulfurimonadaceae</taxon>
        <taxon>Sulfurimonas</taxon>
    </lineage>
</organism>
<feature type="domain" description="Flagellar basal body rod protein N-terminal" evidence="5">
    <location>
        <begin position="6"/>
        <end position="36"/>
    </location>
</feature>
<evidence type="ECO:0000313" key="9">
    <source>
        <dbReference type="Proteomes" id="UP000015520"/>
    </source>
</evidence>
<dbReference type="NCBIfam" id="TIGR03506">
    <property type="entry name" value="FlgEFG_subfam"/>
    <property type="match status" value="1"/>
</dbReference>
<dbReference type="InterPro" id="IPR010930">
    <property type="entry name" value="Flg_bb/hook_C_dom"/>
</dbReference>
<evidence type="ECO:0000259" key="5">
    <source>
        <dbReference type="Pfam" id="PF00460"/>
    </source>
</evidence>
<dbReference type="OrthoDB" id="9804559at2"/>
<dbReference type="RefSeq" id="WP_021286766.1">
    <property type="nucleotide sequence ID" value="NZ_AUPZ01000003.1"/>
</dbReference>
<proteinExistence type="inferred from homology"/>
<evidence type="ECO:0000259" key="7">
    <source>
        <dbReference type="Pfam" id="PF22692"/>
    </source>
</evidence>
<dbReference type="Pfam" id="PF00460">
    <property type="entry name" value="Flg_bb_rod"/>
    <property type="match status" value="1"/>
</dbReference>
<evidence type="ECO:0000256" key="2">
    <source>
        <dbReference type="ARBA" id="ARBA00009677"/>
    </source>
</evidence>
<dbReference type="EMBL" id="AUPZ01000003">
    <property type="protein sequence ID" value="EQB40210.1"/>
    <property type="molecule type" value="Genomic_DNA"/>
</dbReference>
<dbReference type="InterPro" id="IPR037925">
    <property type="entry name" value="FlgE/F/G-like"/>
</dbReference>
<dbReference type="InterPro" id="IPR001444">
    <property type="entry name" value="Flag_bb_rod_N"/>
</dbReference>
<feature type="domain" description="Flagellar basal-body/hook protein C-terminal" evidence="6">
    <location>
        <begin position="376"/>
        <end position="417"/>
    </location>
</feature>
<keyword evidence="3 4" id="KW-0975">Bacterial flagellum</keyword>
<dbReference type="InterPro" id="IPR020013">
    <property type="entry name" value="Flagellar_FlgE/F/G"/>
</dbReference>
<dbReference type="STRING" id="1172190.M947_02430"/>
<dbReference type="InterPro" id="IPR053967">
    <property type="entry name" value="LlgE_F_G-like_D1"/>
</dbReference>
<accession>T0JGL5</accession>
<comment type="caution">
    <text evidence="8">The sequence shown here is derived from an EMBL/GenBank/DDBJ whole genome shotgun (WGS) entry which is preliminary data.</text>
</comment>
<feature type="domain" description="Flagellar hook protein FlgE/F/G-like D1" evidence="7">
    <location>
        <begin position="90"/>
        <end position="137"/>
    </location>
</feature>
<evidence type="ECO:0000259" key="6">
    <source>
        <dbReference type="Pfam" id="PF06429"/>
    </source>
</evidence>
<evidence type="ECO:0000256" key="4">
    <source>
        <dbReference type="RuleBase" id="RU362116"/>
    </source>
</evidence>
<dbReference type="eggNOG" id="COG1749">
    <property type="taxonomic scope" value="Bacteria"/>
</dbReference>
<dbReference type="Pfam" id="PF22692">
    <property type="entry name" value="LlgE_F_G_D1"/>
    <property type="match status" value="1"/>
</dbReference>
<comment type="similarity">
    <text evidence="2 4">Belongs to the flagella basal body rod proteins family.</text>
</comment>
<dbReference type="InterPro" id="IPR019776">
    <property type="entry name" value="Flagellar_basal_body_rod_CS"/>
</dbReference>
<dbReference type="PATRIC" id="fig|1172190.3.peg.476"/>
<sequence length="419" mass="44402">MMTQAFYTGISGLKTNQTAIDIVSDNIANISTIGFRGYRPEFSSIFEETLNSTSAKPTNDTTGYGVTLGTSAMDKTQGSILLSDRSTDLAIVGNGWFGISGSDETMYTRAGDFTFDVDNDLVTKDGHYVLGTMGKNIGANNELTDILGEVKLGDIGSQEKLRFPKTLTYPPEPTTEAKFIGNIGTDDAVQTIGAGVVDPQNNKNHLQLSFSKIEPQVLPGSQWEVVATTQSLDGETIYDTQTGSAEFDASGGLISTTLTTIDNNGAEVAIDMGSGFDGVVAISNIPPSASSVSDGTIGGDLKGYSINKNAEVIATFTNGMQSSVGKIAVYHFANEQGLQRAGGANFTKSDNSGEALFYTDADGENIIGTDVVNFNLENSNVRMDAALTDLIILQRSYDANSKSITTADQMMQKALQMDA</sequence>
<dbReference type="AlphaFoldDB" id="T0JGL5"/>
<name>T0JGL5_9BACT</name>
<evidence type="ECO:0000313" key="8">
    <source>
        <dbReference type="EMBL" id="EQB40210.1"/>
    </source>
</evidence>
<dbReference type="PANTHER" id="PTHR30435:SF19">
    <property type="entry name" value="FLAGELLAR BASAL-BODY ROD PROTEIN FLGG"/>
    <property type="match status" value="1"/>
</dbReference>
<dbReference type="SUPFAM" id="SSF117143">
    <property type="entry name" value="Flagellar hook protein flgE"/>
    <property type="match status" value="1"/>
</dbReference>
<dbReference type="PANTHER" id="PTHR30435">
    <property type="entry name" value="FLAGELLAR PROTEIN"/>
    <property type="match status" value="1"/>
</dbReference>
<evidence type="ECO:0000256" key="1">
    <source>
        <dbReference type="ARBA" id="ARBA00004117"/>
    </source>
</evidence>
<dbReference type="GO" id="GO:0009425">
    <property type="term" value="C:bacterial-type flagellum basal body"/>
    <property type="evidence" value="ECO:0007669"/>
    <property type="project" value="UniProtKB-SubCell"/>
</dbReference>
<dbReference type="GO" id="GO:0071978">
    <property type="term" value="P:bacterial-type flagellum-dependent swarming motility"/>
    <property type="evidence" value="ECO:0007669"/>
    <property type="project" value="TreeGrafter"/>
</dbReference>
<dbReference type="PROSITE" id="PS00588">
    <property type="entry name" value="FLAGELLA_BB_ROD"/>
    <property type="match status" value="1"/>
</dbReference>
<protein>
    <submittedName>
        <fullName evidence="8">Uncharacterized protein</fullName>
    </submittedName>
</protein>
<dbReference type="Proteomes" id="UP000015520">
    <property type="component" value="Unassembled WGS sequence"/>
</dbReference>
<gene>
    <name evidence="8" type="ORF">M947_02430</name>
</gene>